<name>A0AAV1PRX5_SCOSC</name>
<gene>
    <name evidence="1" type="ORF">FSCOSCO3_A024471</name>
</gene>
<reference evidence="1 2" key="1">
    <citation type="submission" date="2024-01" db="EMBL/GenBank/DDBJ databases">
        <authorList>
            <person name="Alioto T."/>
            <person name="Alioto T."/>
            <person name="Gomez Garrido J."/>
        </authorList>
    </citation>
    <scope>NUCLEOTIDE SEQUENCE [LARGE SCALE GENOMIC DNA]</scope>
</reference>
<protein>
    <submittedName>
        <fullName evidence="1">Uncharacterized protein</fullName>
    </submittedName>
</protein>
<evidence type="ECO:0000313" key="2">
    <source>
        <dbReference type="Proteomes" id="UP001314229"/>
    </source>
</evidence>
<comment type="caution">
    <text evidence="1">The sequence shown here is derived from an EMBL/GenBank/DDBJ whole genome shotgun (WGS) entry which is preliminary data.</text>
</comment>
<dbReference type="EMBL" id="CAWUFR010000269">
    <property type="protein sequence ID" value="CAK6974706.1"/>
    <property type="molecule type" value="Genomic_DNA"/>
</dbReference>
<dbReference type="Proteomes" id="UP001314229">
    <property type="component" value="Unassembled WGS sequence"/>
</dbReference>
<organism evidence="1 2">
    <name type="scientific">Scomber scombrus</name>
    <name type="common">Atlantic mackerel</name>
    <name type="synonym">Scomber vernalis</name>
    <dbReference type="NCBI Taxonomy" id="13677"/>
    <lineage>
        <taxon>Eukaryota</taxon>
        <taxon>Metazoa</taxon>
        <taxon>Chordata</taxon>
        <taxon>Craniata</taxon>
        <taxon>Vertebrata</taxon>
        <taxon>Euteleostomi</taxon>
        <taxon>Actinopterygii</taxon>
        <taxon>Neopterygii</taxon>
        <taxon>Teleostei</taxon>
        <taxon>Neoteleostei</taxon>
        <taxon>Acanthomorphata</taxon>
        <taxon>Pelagiaria</taxon>
        <taxon>Scombriformes</taxon>
        <taxon>Scombridae</taxon>
        <taxon>Scomber</taxon>
    </lineage>
</organism>
<keyword evidence="2" id="KW-1185">Reference proteome</keyword>
<accession>A0AAV1PRX5</accession>
<evidence type="ECO:0000313" key="1">
    <source>
        <dbReference type="EMBL" id="CAK6974706.1"/>
    </source>
</evidence>
<dbReference type="AlphaFoldDB" id="A0AAV1PRX5"/>
<sequence>MIINITINTKVLNMNSFSAVSQKCVNHSKCVEEIQLCVSVFGDFLLHRCSESSLSKAYFQPPPPHIFQVQLSESQSRIDPAAAAQNRCLCRE</sequence>
<proteinExistence type="predicted"/>